<feature type="transmembrane region" description="Helical" evidence="3">
    <location>
        <begin position="58"/>
        <end position="80"/>
    </location>
</feature>
<comment type="caution">
    <text evidence="4">The sequence shown here is derived from an EMBL/GenBank/DDBJ whole genome shotgun (WGS) entry which is preliminary data.</text>
</comment>
<evidence type="ECO:0000256" key="1">
    <source>
        <dbReference type="SAM" id="Coils"/>
    </source>
</evidence>
<gene>
    <name evidence="4" type="ORF">ENN90_11110</name>
</gene>
<feature type="transmembrane region" description="Helical" evidence="3">
    <location>
        <begin position="27"/>
        <end position="52"/>
    </location>
</feature>
<keyword evidence="1" id="KW-0175">Coiled coil</keyword>
<keyword evidence="3" id="KW-0812">Transmembrane</keyword>
<reference evidence="4" key="1">
    <citation type="journal article" date="2020" name="mSystems">
        <title>Genome- and Community-Level Interaction Insights into Carbon Utilization and Element Cycling Functions of Hydrothermarchaeota in Hydrothermal Sediment.</title>
        <authorList>
            <person name="Zhou Z."/>
            <person name="Liu Y."/>
            <person name="Xu W."/>
            <person name="Pan J."/>
            <person name="Luo Z.H."/>
            <person name="Li M."/>
        </authorList>
    </citation>
    <scope>NUCLEOTIDE SEQUENCE [LARGE SCALE GENOMIC DNA]</scope>
    <source>
        <strain evidence="4">SpSt-1217</strain>
    </source>
</reference>
<sequence>MTKNFNILVNKLNAFRMKYYTYKLLKGILLTFFLLLALFTVFSLIEYFVYLASDIRKILFFGFIVFGGLLSIQFVFIPLLKLLHVLKPIDIKVSSSLIQKHFGEIKDKLLNVIELAEIKDETYSSDIVLASIDQKIGELSIFDFSQAVQYKNLRLVLTYFIVSLLVIFSVFLVNKSVFTTAPQRIIHYNTHFVKPAPFSFQLLNTNLKATKGDPYKIQVKCTGDAIPQVIYINIEGNNYLMKSTSAGIFEFEMASVINPVNFYFTDLKYNSEMYALQLLPNPGINHFNVMVTPPNYTGLPVLEYENIGDLQVPNGTRVKWNFSGIDIDTLYLSLSDSVTLGAEKNENGFTLEHEFFKSTNYHVFVKNDLTEPELALSYSVDVIPDMYPEIRITRVQDSLQMTRFFFKGTIGDDYGFSGLRFHYNINNTDSAVSIPFVRNLIDQEFYFSFNFSDVAATSGAISYYFSVSDNDVINNYKTTTSNNFVFNMPDRQEIAESEKEQFKNLEDMLKESERLAGEIQKDLQNLRLKNMDTNVSEWEKTQMVNQILSKQNQLEQLYDRIKKDNEALNNFQNSFQQQNEEVRAKQQQIEELLEEVFTDELKQLLEEFKKLAEQFDDQKLNQLSEQMNLTYEDLQKQLDRNLEMLRKMKIEQQLQNVIDDLNRMAAEEEKMAEEISQNNNFDEVEDKLKEHSEALKDLQEKINDALDLNNDLEKPMNFDQFDEEFMDIEDSMEKSRENLQNKDRQKSGSSINETSEKMKNTAFAMQQMLNSNTMKQNMENLQNLRQILSNLVYLSFTQEEILIGLSNIGVSDPVINEYNLQQRRIKDQSQIVKDSLYSLAKRTPHINSLVNNELITMEINLDKALDEMSEGMLPNARASQQYVMTAANNLALLLNEALENLEKQMANAQPGDQNCENPGQGQPGMNLMQQQSESIKEQLQQMIEQMKNGNPQQMSQQMGQMLMQHEMMQQMLREIMNNGSVGSEAREALKHIDDLLEQNRKQLMNKNVNAQMIARQNEITTRLLEAEKAELEREFKDERESRTAEDFYSNPVEFFEYKRDDNSTLEYLNRNSHRLNNFYNNKYKEYLNNIQQE</sequence>
<name>A0A831PMC4_9BACT</name>
<dbReference type="EMBL" id="DSDK01000609">
    <property type="protein sequence ID" value="HDR52147.1"/>
    <property type="molecule type" value="Genomic_DNA"/>
</dbReference>
<feature type="transmembrane region" description="Helical" evidence="3">
    <location>
        <begin position="155"/>
        <end position="173"/>
    </location>
</feature>
<dbReference type="AlphaFoldDB" id="A0A831PMC4"/>
<feature type="coiled-coil region" evidence="1">
    <location>
        <begin position="1014"/>
        <end position="1041"/>
    </location>
</feature>
<keyword evidence="3" id="KW-0472">Membrane</keyword>
<accession>A0A831PMC4</accession>
<evidence type="ECO:0000256" key="2">
    <source>
        <dbReference type="SAM" id="MobiDB-lite"/>
    </source>
</evidence>
<organism evidence="4">
    <name type="scientific">Mariniphaga anaerophila</name>
    <dbReference type="NCBI Taxonomy" id="1484053"/>
    <lineage>
        <taxon>Bacteria</taxon>
        <taxon>Pseudomonadati</taxon>
        <taxon>Bacteroidota</taxon>
        <taxon>Bacteroidia</taxon>
        <taxon>Marinilabiliales</taxon>
        <taxon>Prolixibacteraceae</taxon>
        <taxon>Mariniphaga</taxon>
    </lineage>
</organism>
<dbReference type="Proteomes" id="UP000886047">
    <property type="component" value="Unassembled WGS sequence"/>
</dbReference>
<proteinExistence type="predicted"/>
<protein>
    <submittedName>
        <fullName evidence="4">DUF4175 family protein</fullName>
    </submittedName>
</protein>
<feature type="region of interest" description="Disordered" evidence="2">
    <location>
        <begin position="733"/>
        <end position="755"/>
    </location>
</feature>
<feature type="compositionally biased region" description="Basic and acidic residues" evidence="2">
    <location>
        <begin position="733"/>
        <end position="746"/>
    </location>
</feature>
<evidence type="ECO:0000256" key="3">
    <source>
        <dbReference type="SAM" id="Phobius"/>
    </source>
</evidence>
<keyword evidence="3" id="KW-1133">Transmembrane helix</keyword>
<evidence type="ECO:0000313" key="4">
    <source>
        <dbReference type="EMBL" id="HDR52147.1"/>
    </source>
</evidence>
<feature type="coiled-coil region" evidence="1">
    <location>
        <begin position="884"/>
        <end position="945"/>
    </location>
</feature>